<feature type="region of interest" description="Disordered" evidence="1">
    <location>
        <begin position="1"/>
        <end position="71"/>
    </location>
</feature>
<dbReference type="AlphaFoldDB" id="A0AAV7WC40"/>
<sequence length="155" mass="17348">MPATIQPMRQLANQQQNPINRVTCEPPSAEMGTIQPGHPRHSDWHKEKNQLPNHRTQQQEEAHSGEKEGREVEHLKCVSIRKSNGVKEVAAAEVTQVYHVMKHHISYRSLDCGFKLSEAIYSDSSIAMKASCDCTKASSITQNVLAPHGSKHMKT</sequence>
<evidence type="ECO:0000256" key="1">
    <source>
        <dbReference type="SAM" id="MobiDB-lite"/>
    </source>
</evidence>
<feature type="compositionally biased region" description="Polar residues" evidence="1">
    <location>
        <begin position="11"/>
        <end position="20"/>
    </location>
</feature>
<keyword evidence="3" id="KW-1185">Reference proteome</keyword>
<name>A0AAV7WC40_PLEWA</name>
<reference evidence="2" key="1">
    <citation type="journal article" date="2022" name="bioRxiv">
        <title>Sequencing and chromosome-scale assembly of the giantPleurodeles waltlgenome.</title>
        <authorList>
            <person name="Brown T."/>
            <person name="Elewa A."/>
            <person name="Iarovenko S."/>
            <person name="Subramanian E."/>
            <person name="Araus A.J."/>
            <person name="Petzold A."/>
            <person name="Susuki M."/>
            <person name="Suzuki K.-i.T."/>
            <person name="Hayashi T."/>
            <person name="Toyoda A."/>
            <person name="Oliveira C."/>
            <person name="Osipova E."/>
            <person name="Leigh N.D."/>
            <person name="Simon A."/>
            <person name="Yun M.H."/>
        </authorList>
    </citation>
    <scope>NUCLEOTIDE SEQUENCE</scope>
    <source>
        <strain evidence="2">20211129_DDA</strain>
        <tissue evidence="2">Liver</tissue>
    </source>
</reference>
<feature type="compositionally biased region" description="Basic and acidic residues" evidence="1">
    <location>
        <begin position="40"/>
        <end position="49"/>
    </location>
</feature>
<dbReference type="Proteomes" id="UP001066276">
    <property type="component" value="Chromosome 1_2"/>
</dbReference>
<proteinExistence type="predicted"/>
<organism evidence="2 3">
    <name type="scientific">Pleurodeles waltl</name>
    <name type="common">Iberian ribbed newt</name>
    <dbReference type="NCBI Taxonomy" id="8319"/>
    <lineage>
        <taxon>Eukaryota</taxon>
        <taxon>Metazoa</taxon>
        <taxon>Chordata</taxon>
        <taxon>Craniata</taxon>
        <taxon>Vertebrata</taxon>
        <taxon>Euteleostomi</taxon>
        <taxon>Amphibia</taxon>
        <taxon>Batrachia</taxon>
        <taxon>Caudata</taxon>
        <taxon>Salamandroidea</taxon>
        <taxon>Salamandridae</taxon>
        <taxon>Pleurodelinae</taxon>
        <taxon>Pleurodeles</taxon>
    </lineage>
</organism>
<evidence type="ECO:0000313" key="2">
    <source>
        <dbReference type="EMBL" id="KAJ1210151.1"/>
    </source>
</evidence>
<comment type="caution">
    <text evidence="2">The sequence shown here is derived from an EMBL/GenBank/DDBJ whole genome shotgun (WGS) entry which is preliminary data.</text>
</comment>
<gene>
    <name evidence="2" type="ORF">NDU88_005519</name>
</gene>
<accession>A0AAV7WC40</accession>
<feature type="compositionally biased region" description="Basic and acidic residues" evidence="1">
    <location>
        <begin position="57"/>
        <end position="71"/>
    </location>
</feature>
<dbReference type="EMBL" id="JANPWB010000002">
    <property type="protein sequence ID" value="KAJ1210151.1"/>
    <property type="molecule type" value="Genomic_DNA"/>
</dbReference>
<protein>
    <submittedName>
        <fullName evidence="2">Uncharacterized protein</fullName>
    </submittedName>
</protein>
<evidence type="ECO:0000313" key="3">
    <source>
        <dbReference type="Proteomes" id="UP001066276"/>
    </source>
</evidence>